<keyword evidence="2 6" id="KW-0067">ATP-binding</keyword>
<dbReference type="PANTHER" id="PTHR13140:SF706">
    <property type="entry name" value="DILUTE CLASS UNCONVENTIONAL MYOSIN, ISOFORM C"/>
    <property type="match status" value="1"/>
</dbReference>
<dbReference type="EMBL" id="AFYV02000886">
    <property type="protein sequence ID" value="KFG63643.1"/>
    <property type="molecule type" value="Genomic_DNA"/>
</dbReference>
<feature type="compositionally biased region" description="Basic and acidic residues" evidence="7">
    <location>
        <begin position="1216"/>
        <end position="1237"/>
    </location>
</feature>
<feature type="region of interest" description="Disordered" evidence="7">
    <location>
        <begin position="483"/>
        <end position="514"/>
    </location>
</feature>
<dbReference type="PROSITE" id="PS50096">
    <property type="entry name" value="IQ"/>
    <property type="match status" value="2"/>
</dbReference>
<dbReference type="PRINTS" id="PR00193">
    <property type="entry name" value="MYOSINHEAVY"/>
</dbReference>
<evidence type="ECO:0000256" key="1">
    <source>
        <dbReference type="ARBA" id="ARBA00022741"/>
    </source>
</evidence>
<keyword evidence="5 6" id="KW-0009">Actin-binding</keyword>
<dbReference type="GO" id="GO:0051015">
    <property type="term" value="F:actin filament binding"/>
    <property type="evidence" value="ECO:0007669"/>
    <property type="project" value="TreeGrafter"/>
</dbReference>
<evidence type="ECO:0000313" key="10">
    <source>
        <dbReference type="Proteomes" id="UP000028834"/>
    </source>
</evidence>
<dbReference type="SUPFAM" id="SSF52540">
    <property type="entry name" value="P-loop containing nucleoside triphosphate hydrolases"/>
    <property type="match status" value="1"/>
</dbReference>
<feature type="region of interest" description="Disordered" evidence="7">
    <location>
        <begin position="199"/>
        <end position="225"/>
    </location>
</feature>
<feature type="compositionally biased region" description="Basic and acidic residues" evidence="7">
    <location>
        <begin position="1098"/>
        <end position="1127"/>
    </location>
</feature>
<dbReference type="Pfam" id="PF00063">
    <property type="entry name" value="Myosin_head"/>
    <property type="match status" value="2"/>
</dbReference>
<evidence type="ECO:0000256" key="2">
    <source>
        <dbReference type="ARBA" id="ARBA00022840"/>
    </source>
</evidence>
<feature type="domain" description="Myosin motor" evidence="8">
    <location>
        <begin position="129"/>
        <end position="1015"/>
    </location>
</feature>
<protein>
    <submittedName>
        <fullName evidence="9">Myosin I</fullName>
    </submittedName>
</protein>
<dbReference type="PANTHER" id="PTHR13140">
    <property type="entry name" value="MYOSIN"/>
    <property type="match status" value="1"/>
</dbReference>
<dbReference type="GO" id="GO:0007015">
    <property type="term" value="P:actin filament organization"/>
    <property type="evidence" value="ECO:0007669"/>
    <property type="project" value="TreeGrafter"/>
</dbReference>
<dbReference type="OrthoDB" id="331210at2759"/>
<reference evidence="9 10" key="1">
    <citation type="submission" date="2014-05" db="EMBL/GenBank/DDBJ databases">
        <authorList>
            <person name="Sibley D."/>
            <person name="Venepally P."/>
            <person name="Karamycheva S."/>
            <person name="Hadjithomas M."/>
            <person name="Khan A."/>
            <person name="Brunk B."/>
            <person name="Roos D."/>
            <person name="Caler E."/>
            <person name="Lorenzi H."/>
        </authorList>
    </citation>
    <scope>NUCLEOTIDE SEQUENCE [LARGE SCALE GENOMIC DNA]</scope>
    <source>
        <strain evidence="9 10">RUB</strain>
    </source>
</reference>
<dbReference type="InterPro" id="IPR000048">
    <property type="entry name" value="IQ_motif_EF-hand-BS"/>
</dbReference>
<dbReference type="Gene3D" id="3.40.850.10">
    <property type="entry name" value="Kinesin motor domain"/>
    <property type="match status" value="1"/>
</dbReference>
<feature type="compositionally biased region" description="Basic and acidic residues" evidence="7">
    <location>
        <begin position="495"/>
        <end position="508"/>
    </location>
</feature>
<proteinExistence type="inferred from homology"/>
<dbReference type="VEuPathDB" id="ToxoDB:TGRUB_230980"/>
<name>A0A086M425_TOXGO</name>
<dbReference type="Gene3D" id="1.20.58.530">
    <property type="match status" value="1"/>
</dbReference>
<dbReference type="PROSITE" id="PS51456">
    <property type="entry name" value="MYOSIN_MOTOR"/>
    <property type="match status" value="1"/>
</dbReference>
<organism evidence="9 10">
    <name type="scientific">Toxoplasma gondii RUB</name>
    <dbReference type="NCBI Taxonomy" id="935652"/>
    <lineage>
        <taxon>Eukaryota</taxon>
        <taxon>Sar</taxon>
        <taxon>Alveolata</taxon>
        <taxon>Apicomplexa</taxon>
        <taxon>Conoidasida</taxon>
        <taxon>Coccidia</taxon>
        <taxon>Eucoccidiorida</taxon>
        <taxon>Eimeriorina</taxon>
        <taxon>Sarcocystidae</taxon>
        <taxon>Toxoplasma</taxon>
    </lineage>
</organism>
<gene>
    <name evidence="9" type="ORF">TGRUB_230980</name>
</gene>
<evidence type="ECO:0000256" key="4">
    <source>
        <dbReference type="ARBA" id="ARBA00023175"/>
    </source>
</evidence>
<dbReference type="Gene3D" id="1.20.120.720">
    <property type="entry name" value="Myosin VI head, motor domain, U50 subdomain"/>
    <property type="match status" value="1"/>
</dbReference>
<evidence type="ECO:0000256" key="7">
    <source>
        <dbReference type="SAM" id="MobiDB-lite"/>
    </source>
</evidence>
<dbReference type="InterPro" id="IPR001609">
    <property type="entry name" value="Myosin_head_motor_dom-like"/>
</dbReference>
<dbReference type="GO" id="GO:0016459">
    <property type="term" value="C:myosin complex"/>
    <property type="evidence" value="ECO:0007669"/>
    <property type="project" value="UniProtKB-KW"/>
</dbReference>
<feature type="region of interest" description="Disordered" evidence="7">
    <location>
        <begin position="1642"/>
        <end position="1716"/>
    </location>
</feature>
<dbReference type="Gene3D" id="6.20.240.20">
    <property type="match status" value="1"/>
</dbReference>
<feature type="region of interest" description="Disordered" evidence="7">
    <location>
        <begin position="1342"/>
        <end position="1363"/>
    </location>
</feature>
<dbReference type="Proteomes" id="UP000028834">
    <property type="component" value="Unassembled WGS sequence"/>
</dbReference>
<dbReference type="GO" id="GO:0005524">
    <property type="term" value="F:ATP binding"/>
    <property type="evidence" value="ECO:0007669"/>
    <property type="project" value="UniProtKB-UniRule"/>
</dbReference>
<sequence length="1821" mass="200656">MELAAGSGTPLASAAKETASSCSLSETSEACVLLPAQELNIHQDCRGVSSIDDSAGRTDLLGSWFWVGHPTKLWTVARLAEIHAKDGNGEKTLQGNADATCVVEFQDGGFAEMRLADLRGSVDSPRLLKGVDDLLSLGELTEASLLHSIRTRFSRFDIYTAIGSHILLSINPCGPLPALFDEAAMEACRKAAAAQEALEAESCGDSPHAEEPTGASPVGSNGAAPASLRARTKPHIFITAQRAHSRLFREGKCQSIIISGESGAGKTEGTKLILRYLAHLKPLTSGEQSGRKTQRISLEDRVLRTNPVLEAFGNAKTCRNDNSSRFGKFTLIYFEPRTRRISAAGLNTYLLETCRLVAHSRDERNFHVFYQLVDGARQFLSPEFQAELRLSPSASSFSYLTPQGPPRTDTTASWGRDEFLGDAWALEDPVSQEENAANFQELLACFTHLGFSQEERENVLRVLAAILHLGNVRFEERPGGVGARVLEGQPELEEGGERGEAETEKKEDGSDESQVETIARLLSIDAGSLYELFRVQKFIDPVTKQDLQLPRTAEKAAEIRDTLAKYIYNHLFSWLVCRLNLAVDLPVEELSSEEGAPAPSSLLSFLPLREAGTNSLDKIRRPAPMTALSLLSGKERDSRLFIGLLDIYGFEVFAANSFEQLCINYANEKLQQHFNHHIFSLEQATYAAEGIAWEQIQFTDNKGVIDALERKVTGLFAVLDSENIMPRATDRSFLRKLLASKSTEQPSVQPAENKLNEATHFRIVHYAGPVEYNVEGFLEKNRSSFSREIADLVSTSTSACLQDLCSFLQPREEDDRRQFSSLSTLSSRSFSRCLSSAYDSTAGANRRVTKSISAVFKEQVRGLLETIEETDPFYVRCIKPSAEKGRGLFESADVLRQLRCAGVLETVRIRRDGYPVRLPFSGFLGQFSCLSAEAMAPAVASASGFDCAGERSGEEKKRNSQISQSDREMCVTLLEALTRMLAKEGVFDQPFAWQVGKTKVFLKKPLMDALDRAAAKFRFRAATCISKHFRGFVERRRYQQARAAIVRLQARCRGVLRFRRLVREFRERREREAQQRLLQSEASVSQERDAGLSVACDPETKSAEPAEPREAAKAEARGVDQGPREETENVLSQETFASDALHEEAHEAAPTLLKTLPPSEEGEVSAAKRRSQGEEKDETTQAASNPRVEDERVAGLEARSLDAGSREEEGDPSQQEAREDSSSREEDHPRKGREERGKRRARRHHRALSDASSRSEAVGDVSARPRSSRQSRGSSRFWRSVVKTLLAEKVERNNSSTRTLSTNEQLAGFASDSASEASSSEDLDAVFDDVVALRDRLAVVKRAAKKSTSEARERRSRKSRPGSRFCATAEEAMYRALCHERATLMQEYLRACEELLRYTKTQTRSAGSRSHFGLPVETARTAEAPQTSQETPCELDPSALWARVLLKLTHLETLSSCSLRLPTASHSCDLPGSADETEETRVLLSLALNKLLRGSFAGNALSQKLVAAYVASLLKAGRRHTALDDGDEARDCAKDEKTDAFVDSAVQRLELSPPGSMQRRQESRKSASLAVRSQVPYPEAASSACFGSAPDAASVYTAHEQPSFADATPDVSASVYPNDRPGFWTRLFRRLRTLPLIGAAYQSSEETDSNTESSEGEGSDAESEKEDRAFRDSVAGPEVSRGREGRAARPRSANDVDQSERSPSAGSFRSVYSHPQAEGMDRVTRAEFDQLRGQVETLQHGIDRCCGLLEEIKVHFFRTSERLPTLCNLSTMGTMSSAFDSVGRLSETVLGKYEEGLDLNPCVAQGVSLPKCAAAHIRPVG</sequence>
<keyword evidence="4 6" id="KW-0505">Motor protein</keyword>
<comment type="caution">
    <text evidence="9">The sequence shown here is derived from an EMBL/GenBank/DDBJ whole genome shotgun (WGS) entry which is preliminary data.</text>
</comment>
<feature type="compositionally biased region" description="Acidic residues" evidence="7">
    <location>
        <begin position="1645"/>
        <end position="1664"/>
    </location>
</feature>
<keyword evidence="1 6" id="KW-0547">Nucleotide-binding</keyword>
<dbReference type="CDD" id="cd00124">
    <property type="entry name" value="MYSc"/>
    <property type="match status" value="1"/>
</dbReference>
<evidence type="ECO:0000256" key="3">
    <source>
        <dbReference type="ARBA" id="ARBA00023123"/>
    </source>
</evidence>
<feature type="region of interest" description="Disordered" evidence="7">
    <location>
        <begin position="1074"/>
        <end position="1130"/>
    </location>
</feature>
<dbReference type="SMART" id="SM00015">
    <property type="entry name" value="IQ"/>
    <property type="match status" value="2"/>
</dbReference>
<dbReference type="SMART" id="SM00242">
    <property type="entry name" value="MYSc"/>
    <property type="match status" value="1"/>
</dbReference>
<dbReference type="Gene3D" id="1.20.5.190">
    <property type="match status" value="1"/>
</dbReference>
<dbReference type="GO" id="GO:0005737">
    <property type="term" value="C:cytoplasm"/>
    <property type="evidence" value="ECO:0007669"/>
    <property type="project" value="TreeGrafter"/>
</dbReference>
<feature type="region of interest" description="Actin-binding" evidence="6">
    <location>
        <begin position="860"/>
        <end position="882"/>
    </location>
</feature>
<evidence type="ECO:0000313" key="9">
    <source>
        <dbReference type="EMBL" id="KFG63643.1"/>
    </source>
</evidence>
<feature type="region of interest" description="Disordered" evidence="7">
    <location>
        <begin position="1150"/>
        <end position="1275"/>
    </location>
</feature>
<comment type="similarity">
    <text evidence="6">Belongs to the TRAFAC class myosin-kinesin ATPase superfamily. Myosin family.</text>
</comment>
<feature type="compositionally biased region" description="Low complexity" evidence="7">
    <location>
        <begin position="1262"/>
        <end position="1275"/>
    </location>
</feature>
<dbReference type="InterPro" id="IPR027417">
    <property type="entry name" value="P-loop_NTPase"/>
</dbReference>
<feature type="compositionally biased region" description="Basic and acidic residues" evidence="7">
    <location>
        <begin position="1680"/>
        <end position="1700"/>
    </location>
</feature>
<dbReference type="GO" id="GO:0000146">
    <property type="term" value="F:microfilament motor activity"/>
    <property type="evidence" value="ECO:0007669"/>
    <property type="project" value="TreeGrafter"/>
</dbReference>
<keyword evidence="3 6" id="KW-0518">Myosin</keyword>
<evidence type="ECO:0000256" key="5">
    <source>
        <dbReference type="ARBA" id="ARBA00023203"/>
    </source>
</evidence>
<feature type="binding site" evidence="6">
    <location>
        <begin position="260"/>
        <end position="267"/>
    </location>
    <ligand>
        <name>ATP</name>
        <dbReference type="ChEBI" id="CHEBI:30616"/>
    </ligand>
</feature>
<evidence type="ECO:0000256" key="6">
    <source>
        <dbReference type="PROSITE-ProRule" id="PRU00782"/>
    </source>
</evidence>
<evidence type="ECO:0000259" key="8">
    <source>
        <dbReference type="PROSITE" id="PS51456"/>
    </source>
</evidence>
<dbReference type="InterPro" id="IPR036961">
    <property type="entry name" value="Kinesin_motor_dom_sf"/>
</dbReference>
<accession>A0A086M425</accession>
<dbReference type="GO" id="GO:0016020">
    <property type="term" value="C:membrane"/>
    <property type="evidence" value="ECO:0007669"/>
    <property type="project" value="TreeGrafter"/>
</dbReference>
<feature type="region of interest" description="Disordered" evidence="7">
    <location>
        <begin position="1551"/>
        <end position="1571"/>
    </location>
</feature>
<dbReference type="Gene3D" id="1.10.10.820">
    <property type="match status" value="1"/>
</dbReference>